<dbReference type="WBParaSite" id="ACRNAN_scaffold2726.g32413.t1">
    <property type="protein sequence ID" value="ACRNAN_scaffold2726.g32413.t1"/>
    <property type="gene ID" value="ACRNAN_scaffold2726.g32413"/>
</dbReference>
<evidence type="ECO:0000313" key="2">
    <source>
        <dbReference type="WBParaSite" id="ACRNAN_scaffold2726.g32413.t1"/>
    </source>
</evidence>
<dbReference type="AlphaFoldDB" id="A0A914DKF0"/>
<sequence length="218" mass="24411">MNSEGKTDPKETILRGSRRSRERVLFQLEETRKPSDFTGEDPNEFQTITETEIDLTTIPSEASLKTAVDGANRVKITGNVRRKRFKAYHWKKKSYKCLKQRLDIDKIHAELGSKLQAARIVNGIPTLEPRPHVLSPAEFAALNITGNCSPYPSFQSQPVATLTPVHTDSLLIRTVARGIFNAFLKSGSSLEAYISIDGPNNIKLEIRKDSRCISSNRS</sequence>
<evidence type="ECO:0000313" key="1">
    <source>
        <dbReference type="Proteomes" id="UP000887540"/>
    </source>
</evidence>
<organism evidence="1 2">
    <name type="scientific">Acrobeloides nanus</name>
    <dbReference type="NCBI Taxonomy" id="290746"/>
    <lineage>
        <taxon>Eukaryota</taxon>
        <taxon>Metazoa</taxon>
        <taxon>Ecdysozoa</taxon>
        <taxon>Nematoda</taxon>
        <taxon>Chromadorea</taxon>
        <taxon>Rhabditida</taxon>
        <taxon>Tylenchina</taxon>
        <taxon>Cephalobomorpha</taxon>
        <taxon>Cephaloboidea</taxon>
        <taxon>Cephalobidae</taxon>
        <taxon>Acrobeloides</taxon>
    </lineage>
</organism>
<reference evidence="2" key="1">
    <citation type="submission" date="2022-11" db="UniProtKB">
        <authorList>
            <consortium name="WormBaseParasite"/>
        </authorList>
    </citation>
    <scope>IDENTIFICATION</scope>
</reference>
<dbReference type="Proteomes" id="UP000887540">
    <property type="component" value="Unplaced"/>
</dbReference>
<protein>
    <submittedName>
        <fullName evidence="2">Uncharacterized protein</fullName>
    </submittedName>
</protein>
<name>A0A914DKF0_9BILA</name>
<keyword evidence="1" id="KW-1185">Reference proteome</keyword>
<accession>A0A914DKF0</accession>
<proteinExistence type="predicted"/>